<accession>A0A8T3LLV7</accession>
<comment type="caution">
    <text evidence="1">The sequence shown here is derived from an EMBL/GenBank/DDBJ whole genome shotgun (WGS) entry which is preliminary data.</text>
</comment>
<dbReference type="AlphaFoldDB" id="A0A8T3LLV7"/>
<sequence length="24" mass="2686">DRGVMTAFMQALGFTAQQGGWEKR</sequence>
<protein>
    <submittedName>
        <fullName evidence="1">Aspartate 1-decarboxylase autocleavage activator PanM</fullName>
    </submittedName>
</protein>
<proteinExistence type="predicted"/>
<name>A0A8T3LLV7_ECOLX</name>
<dbReference type="EMBL" id="JABFNF010000088">
    <property type="protein sequence ID" value="MBA1889356.1"/>
    <property type="molecule type" value="Genomic_DNA"/>
</dbReference>
<evidence type="ECO:0000313" key="1">
    <source>
        <dbReference type="EMBL" id="MBA1889356.1"/>
    </source>
</evidence>
<reference evidence="1 2" key="1">
    <citation type="submission" date="2020-05" db="EMBL/GenBank/DDBJ databases">
        <title>Epidemiological investigations into extended-spectrum beta-lactam resistant Escherichia coli ST457 carried by Australian Silver gulls identified clonal lineages that cause ExPEC disease.</title>
        <authorList>
            <person name="Nesporova K."/>
            <person name="Wyrsch E.R."/>
            <person name="Valcek A."/>
            <person name="Bitar I."/>
            <person name="Chaw K."/>
            <person name="Harris P."/>
            <person name="Hrabak J."/>
            <person name="Djordjevic S.P."/>
            <person name="Dolejska M."/>
        </authorList>
    </citation>
    <scope>NUCLEOTIDE SEQUENCE [LARGE SCALE GENOMIC DNA]</scope>
    <source>
        <strain evidence="1 2">CE1966</strain>
    </source>
</reference>
<dbReference type="Proteomes" id="UP000523197">
    <property type="component" value="Unassembled WGS sequence"/>
</dbReference>
<evidence type="ECO:0000313" key="2">
    <source>
        <dbReference type="Proteomes" id="UP000523197"/>
    </source>
</evidence>
<organism evidence="1 2">
    <name type="scientific">Escherichia coli</name>
    <dbReference type="NCBI Taxonomy" id="562"/>
    <lineage>
        <taxon>Bacteria</taxon>
        <taxon>Pseudomonadati</taxon>
        <taxon>Pseudomonadota</taxon>
        <taxon>Gammaproteobacteria</taxon>
        <taxon>Enterobacterales</taxon>
        <taxon>Enterobacteriaceae</taxon>
        <taxon>Escherichia</taxon>
    </lineage>
</organism>
<feature type="non-terminal residue" evidence="1">
    <location>
        <position position="1"/>
    </location>
</feature>
<gene>
    <name evidence="1" type="ORF">HLX92_24790</name>
</gene>